<organism evidence="1 2">
    <name type="scientific">Chitinophaga barathri</name>
    <dbReference type="NCBI Taxonomy" id="1647451"/>
    <lineage>
        <taxon>Bacteria</taxon>
        <taxon>Pseudomonadati</taxon>
        <taxon>Bacteroidota</taxon>
        <taxon>Chitinophagia</taxon>
        <taxon>Chitinophagales</taxon>
        <taxon>Chitinophagaceae</taxon>
        <taxon>Chitinophaga</taxon>
    </lineage>
</organism>
<protein>
    <submittedName>
        <fullName evidence="1">SusD/RagB family nutrient-binding outer membrane lipoprotein</fullName>
    </submittedName>
</protein>
<dbReference type="Pfam" id="PF12771">
    <property type="entry name" value="SusD-like_2"/>
    <property type="match status" value="1"/>
</dbReference>
<keyword evidence="2" id="KW-1185">Reference proteome</keyword>
<proteinExistence type="predicted"/>
<accession>A0A3N4MC18</accession>
<dbReference type="Gene3D" id="1.25.40.390">
    <property type="match status" value="1"/>
</dbReference>
<evidence type="ECO:0000313" key="2">
    <source>
        <dbReference type="Proteomes" id="UP000279089"/>
    </source>
</evidence>
<dbReference type="EMBL" id="RMBX01000005">
    <property type="protein sequence ID" value="RPD41058.1"/>
    <property type="molecule type" value="Genomic_DNA"/>
</dbReference>
<evidence type="ECO:0000313" key="1">
    <source>
        <dbReference type="EMBL" id="RPD41058.1"/>
    </source>
</evidence>
<dbReference type="PROSITE" id="PS51257">
    <property type="entry name" value="PROKAR_LIPOPROTEIN"/>
    <property type="match status" value="1"/>
</dbReference>
<dbReference type="InterPro" id="IPR011990">
    <property type="entry name" value="TPR-like_helical_dom_sf"/>
</dbReference>
<dbReference type="Proteomes" id="UP000279089">
    <property type="component" value="Unassembled WGS sequence"/>
</dbReference>
<dbReference type="RefSeq" id="WP_120516639.1">
    <property type="nucleotide sequence ID" value="NZ_QXZY01000006.1"/>
</dbReference>
<keyword evidence="1" id="KW-0449">Lipoprotein</keyword>
<dbReference type="AlphaFoldDB" id="A0A3N4MC18"/>
<sequence length="492" mass="53916">MKLIRLKHMTAAVMLGITLAGTVSCNKDFGDLNVNPNQASQPSTKFLFGSAVIGIGGINNAAGGVLYVQHLAEYVYNNESRYFNREYSYNAIYSGPLMDLTRIIEMNTDPVTKVTKAVLDNSPNDNQIGHARVLRAFLMLTMTDRWGDIPYFDALKGSANTKPKFTPQKDIYLDLLKEFKEASAQITVTMPNDPLFDGNFAKWKRWANTLRAIAALRLSGTSEAAAGRAAFTEAVAAGLMGANTDDAAFPYQAVQAFESPWYTNYRSRYDYGLSNTMIDKLKLLADPRLSIFARSPANAAGTFVGIPYGVNDQFTTGDFSLIGTTPAAQNFPALLTTYAQTCFTMAEAALIGWIPGGDVETLLWYNRGITASMQKWHGLAAKTIAEVDITGYAAGANVVITPAQTAAVKLERIQTQKWLNFFLGNGYEAWAEWRRTGYPALTAAPDAVNAGGQIPRRQCYIGTERDLNKANYEAALAIQGPDELSTPVWWDK</sequence>
<dbReference type="OrthoDB" id="725917at2"/>
<dbReference type="InterPro" id="IPR041662">
    <property type="entry name" value="SusD-like_2"/>
</dbReference>
<name>A0A3N4MC18_9BACT</name>
<comment type="caution">
    <text evidence="1">The sequence shown here is derived from an EMBL/GenBank/DDBJ whole genome shotgun (WGS) entry which is preliminary data.</text>
</comment>
<dbReference type="SUPFAM" id="SSF48452">
    <property type="entry name" value="TPR-like"/>
    <property type="match status" value="1"/>
</dbReference>
<gene>
    <name evidence="1" type="ORF">EG028_10235</name>
</gene>
<reference evidence="2" key="1">
    <citation type="submission" date="2018-11" db="EMBL/GenBank/DDBJ databases">
        <title>Chitinophaga lutea sp.nov., isolate from arsenic contaminated soil.</title>
        <authorList>
            <person name="Zong Y."/>
        </authorList>
    </citation>
    <scope>NUCLEOTIDE SEQUENCE [LARGE SCALE GENOMIC DNA]</scope>
    <source>
        <strain evidence="2">YLT18</strain>
    </source>
</reference>